<dbReference type="EMBL" id="VOMC01000027">
    <property type="protein sequence ID" value="NVI06843.1"/>
    <property type="molecule type" value="Genomic_DNA"/>
</dbReference>
<organism evidence="4 5">
    <name type="scientific">Paraburkholderia youngii</name>
    <dbReference type="NCBI Taxonomy" id="2782701"/>
    <lineage>
        <taxon>Bacteria</taxon>
        <taxon>Pseudomonadati</taxon>
        <taxon>Pseudomonadota</taxon>
        <taxon>Betaproteobacteria</taxon>
        <taxon>Burkholderiales</taxon>
        <taxon>Burkholderiaceae</taxon>
        <taxon>Paraburkholderia</taxon>
    </lineage>
</organism>
<dbReference type="SUPFAM" id="SSF52096">
    <property type="entry name" value="ClpP/crotonase"/>
    <property type="match status" value="1"/>
</dbReference>
<reference evidence="4 5" key="1">
    <citation type="submission" date="2019-08" db="EMBL/GenBank/DDBJ databases">
        <title>Paraburkholderia simonii sp. nov. and P. youngii sp. nov. Brazilian and Mexican Mimosa-associated rhizobia.</title>
        <authorList>
            <person name="Mavima L."/>
            <person name="Beukes C.W."/>
            <person name="Palmer M."/>
            <person name="De Meyer S.E."/>
            <person name="James E.K."/>
            <person name="Maluk M."/>
            <person name="Avontuur J.R."/>
            <person name="Chan W.Y."/>
            <person name="Venter S.N."/>
            <person name="Steenkamp E.T."/>
        </authorList>
    </citation>
    <scope>NUCLEOTIDE SEQUENCE [LARGE SCALE GENOMIC DNA]</scope>
    <source>
        <strain evidence="4 5">JPY454</strain>
    </source>
</reference>
<keyword evidence="5" id="KW-1185">Reference proteome</keyword>
<dbReference type="NCBIfam" id="NF005700">
    <property type="entry name" value="PRK07511.1"/>
    <property type="match status" value="1"/>
</dbReference>
<comment type="caution">
    <text evidence="4">The sequence shown here is derived from an EMBL/GenBank/DDBJ whole genome shotgun (WGS) entry which is preliminary data.</text>
</comment>
<evidence type="ECO:0000256" key="2">
    <source>
        <dbReference type="ARBA" id="ARBA00023239"/>
    </source>
</evidence>
<dbReference type="InterPro" id="IPR001753">
    <property type="entry name" value="Enoyl-CoA_hydra/iso"/>
</dbReference>
<evidence type="ECO:0000313" key="4">
    <source>
        <dbReference type="EMBL" id="NVI06843.1"/>
    </source>
</evidence>
<dbReference type="RefSeq" id="WP_176368123.1">
    <property type="nucleotide sequence ID" value="NZ_VOMC01000027.1"/>
</dbReference>
<proteinExistence type="inferred from homology"/>
<dbReference type="GO" id="GO:0004300">
    <property type="term" value="F:enoyl-CoA hydratase activity"/>
    <property type="evidence" value="ECO:0007669"/>
    <property type="project" value="UniProtKB-EC"/>
</dbReference>
<comment type="similarity">
    <text evidence="1 3">Belongs to the enoyl-CoA hydratase/isomerase family.</text>
</comment>
<accession>A0ABX2NRM4</accession>
<dbReference type="Proteomes" id="UP000821598">
    <property type="component" value="Unassembled WGS sequence"/>
</dbReference>
<evidence type="ECO:0000256" key="1">
    <source>
        <dbReference type="ARBA" id="ARBA00005254"/>
    </source>
</evidence>
<sequence>MSDSLLISHEGAVQLLTINNPQARNALTPEFMEAMPRVLADAEANEAVGAIVLTGAGGAFCAGGDVNRLASLGSTPAHERREQLERLHRLIRAVQQCGKPVIAAVEGAAAGAGFSLAMACDLLVSARNAAFSLAYVKIGLSPDGGATSFLSEYVSRQLLTEMCLTGERVTGERMHALGAVNRLTEPGDAAATAIAVAEAIARGPQRAMARIKSLCRQAGHQTFDAQMDLEAQLMVESQGDEEAVEGIRAFLEKRPADFLGLRQSR</sequence>
<keyword evidence="2 4" id="KW-0456">Lyase</keyword>
<dbReference type="NCBIfam" id="NF046063">
    <property type="entry name" value="oxepin_alt"/>
    <property type="match status" value="1"/>
</dbReference>
<dbReference type="PANTHER" id="PTHR11941">
    <property type="entry name" value="ENOYL-COA HYDRATASE-RELATED"/>
    <property type="match status" value="1"/>
</dbReference>
<dbReference type="PROSITE" id="PS00166">
    <property type="entry name" value="ENOYL_COA_HYDRATASE"/>
    <property type="match status" value="1"/>
</dbReference>
<evidence type="ECO:0000256" key="3">
    <source>
        <dbReference type="RuleBase" id="RU003707"/>
    </source>
</evidence>
<dbReference type="InterPro" id="IPR018376">
    <property type="entry name" value="Enoyl-CoA_hyd/isom_CS"/>
</dbReference>
<dbReference type="CDD" id="cd06558">
    <property type="entry name" value="crotonase-like"/>
    <property type="match status" value="1"/>
</dbReference>
<dbReference type="Gene3D" id="3.90.226.10">
    <property type="entry name" value="2-enoyl-CoA Hydratase, Chain A, domain 1"/>
    <property type="match status" value="1"/>
</dbReference>
<dbReference type="PANTHER" id="PTHR11941:SF133">
    <property type="entry name" value="1,2-EPOXYPHENYLACETYL-COA ISOMERASE"/>
    <property type="match status" value="1"/>
</dbReference>
<gene>
    <name evidence="4" type="ORF">FSB64_24400</name>
</gene>
<dbReference type="InterPro" id="IPR014748">
    <property type="entry name" value="Enoyl-CoA_hydra_C"/>
</dbReference>
<dbReference type="Gene3D" id="1.10.12.10">
    <property type="entry name" value="Lyase 2-enoyl-coa Hydratase, Chain A, domain 2"/>
    <property type="match status" value="1"/>
</dbReference>
<evidence type="ECO:0000313" key="5">
    <source>
        <dbReference type="Proteomes" id="UP000821598"/>
    </source>
</evidence>
<protein>
    <submittedName>
        <fullName evidence="4">Enoyl-CoA hydratase</fullName>
        <ecNumber evidence="4">4.2.1.17</ecNumber>
    </submittedName>
</protein>
<dbReference type="Pfam" id="PF00378">
    <property type="entry name" value="ECH_1"/>
    <property type="match status" value="1"/>
</dbReference>
<dbReference type="EC" id="4.2.1.17" evidence="4"/>
<name>A0ABX2NRM4_9BURK</name>
<dbReference type="InterPro" id="IPR029045">
    <property type="entry name" value="ClpP/crotonase-like_dom_sf"/>
</dbReference>